<feature type="chain" id="PRO_5003005826" description="T. brucei spp.-specific protein" evidence="2">
    <location>
        <begin position="19"/>
        <end position="126"/>
    </location>
</feature>
<sequence>MLLWMLLWLFSRVDDATAAVANRTDKSSPISPFLSPGFLPSKTKKIIMIIIIIKRTIFHSAYPFWSFLLTLYLCLSPSLSLPFLLRFDYTPMVFVLRQLQFPPFCRQTNPFWLCPFPLSFRRTHEK</sequence>
<dbReference type="GeneID" id="23860428"/>
<gene>
    <name evidence="3" type="ORF">TbgDal_IX4170</name>
</gene>
<feature type="transmembrane region" description="Helical" evidence="1">
    <location>
        <begin position="64"/>
        <end position="85"/>
    </location>
</feature>
<feature type="signal peptide" evidence="2">
    <location>
        <begin position="1"/>
        <end position="18"/>
    </location>
</feature>
<accession>C9ZY42</accession>
<dbReference type="EMBL" id="FN554972">
    <property type="protein sequence ID" value="CBH14341.1"/>
    <property type="molecule type" value="Genomic_DNA"/>
</dbReference>
<dbReference type="AlphaFoldDB" id="C9ZY42"/>
<keyword evidence="2" id="KW-0732">Signal</keyword>
<keyword evidence="1" id="KW-1133">Transmembrane helix</keyword>
<reference evidence="4" key="1">
    <citation type="journal article" date="2010" name="PLoS Negl. Trop. Dis.">
        <title>The genome sequence of Trypanosoma brucei gambiense, causative agent of chronic human african trypanosomiasis.</title>
        <authorList>
            <person name="Jackson A.P."/>
            <person name="Sanders M."/>
            <person name="Berry A."/>
            <person name="McQuillan J."/>
            <person name="Aslett M.A."/>
            <person name="Quail M.A."/>
            <person name="Chukualim B."/>
            <person name="Capewell P."/>
            <person name="MacLeod A."/>
            <person name="Melville S.E."/>
            <person name="Gibson W."/>
            <person name="Barry J.D."/>
            <person name="Berriman M."/>
            <person name="Hertz-Fowler C."/>
        </authorList>
    </citation>
    <scope>NUCLEOTIDE SEQUENCE [LARGE SCALE GENOMIC DNA]</scope>
    <source>
        <strain evidence="4">MHOM/CI/86/DAL972</strain>
    </source>
</reference>
<evidence type="ECO:0000256" key="1">
    <source>
        <dbReference type="SAM" id="Phobius"/>
    </source>
</evidence>
<keyword evidence="1" id="KW-0472">Membrane</keyword>
<dbReference type="Proteomes" id="UP000002316">
    <property type="component" value="Chromosome 9"/>
</dbReference>
<evidence type="ECO:0008006" key="5">
    <source>
        <dbReference type="Google" id="ProtNLM"/>
    </source>
</evidence>
<dbReference type="KEGG" id="tbg:TbgDal_IX4170"/>
<protein>
    <recommendedName>
        <fullName evidence="5">T. brucei spp.-specific protein</fullName>
    </recommendedName>
</protein>
<dbReference type="RefSeq" id="XP_011776607.1">
    <property type="nucleotide sequence ID" value="XM_011778305.1"/>
</dbReference>
<name>C9ZY42_TRYB9</name>
<evidence type="ECO:0000313" key="3">
    <source>
        <dbReference type="EMBL" id="CBH14341.1"/>
    </source>
</evidence>
<evidence type="ECO:0000313" key="4">
    <source>
        <dbReference type="Proteomes" id="UP000002316"/>
    </source>
</evidence>
<evidence type="ECO:0000256" key="2">
    <source>
        <dbReference type="SAM" id="SignalP"/>
    </source>
</evidence>
<proteinExistence type="predicted"/>
<organism evidence="3 4">
    <name type="scientific">Trypanosoma brucei gambiense (strain MHOM/CI/86/DAL972)</name>
    <dbReference type="NCBI Taxonomy" id="679716"/>
    <lineage>
        <taxon>Eukaryota</taxon>
        <taxon>Discoba</taxon>
        <taxon>Euglenozoa</taxon>
        <taxon>Kinetoplastea</taxon>
        <taxon>Metakinetoplastina</taxon>
        <taxon>Trypanosomatida</taxon>
        <taxon>Trypanosomatidae</taxon>
        <taxon>Trypanosoma</taxon>
    </lineage>
</organism>
<keyword evidence="1" id="KW-0812">Transmembrane</keyword>